<organism evidence="1 2">
    <name type="scientific">Tepidibacillus fermentans</name>
    <dbReference type="NCBI Taxonomy" id="1281767"/>
    <lineage>
        <taxon>Bacteria</taxon>
        <taxon>Bacillati</taxon>
        <taxon>Bacillota</taxon>
        <taxon>Bacilli</taxon>
        <taxon>Bacillales</taxon>
        <taxon>Bacillaceae</taxon>
        <taxon>Tepidibacillus</taxon>
    </lineage>
</organism>
<sequence>MAKFEFNENQINNIMVFLNRVPVTGFKEIEAMNEIIRIFQNPIIEQDNMVTPKK</sequence>
<gene>
    <name evidence="1" type="ORF">EDD72_11755</name>
</gene>
<protein>
    <submittedName>
        <fullName evidence="1">Uncharacterized protein</fullName>
    </submittedName>
</protein>
<proteinExistence type="predicted"/>
<accession>A0A4R3KBG4</accession>
<comment type="caution">
    <text evidence="1">The sequence shown here is derived from an EMBL/GenBank/DDBJ whole genome shotgun (WGS) entry which is preliminary data.</text>
</comment>
<keyword evidence="2" id="KW-1185">Reference proteome</keyword>
<name>A0A4R3KBG4_9BACI</name>
<dbReference type="RefSeq" id="WP_165895046.1">
    <property type="nucleotide sequence ID" value="NZ_SMAB01000017.1"/>
</dbReference>
<evidence type="ECO:0000313" key="2">
    <source>
        <dbReference type="Proteomes" id="UP000295788"/>
    </source>
</evidence>
<evidence type="ECO:0000313" key="1">
    <source>
        <dbReference type="EMBL" id="TCS80388.1"/>
    </source>
</evidence>
<dbReference type="Proteomes" id="UP000295788">
    <property type="component" value="Unassembled WGS sequence"/>
</dbReference>
<reference evidence="1 2" key="1">
    <citation type="submission" date="2019-03" db="EMBL/GenBank/DDBJ databases">
        <title>Genomic Encyclopedia of Type Strains, Phase IV (KMG-IV): sequencing the most valuable type-strain genomes for metagenomic binning, comparative biology and taxonomic classification.</title>
        <authorList>
            <person name="Goeker M."/>
        </authorList>
    </citation>
    <scope>NUCLEOTIDE SEQUENCE [LARGE SCALE GENOMIC DNA]</scope>
    <source>
        <strain evidence="1 2">DSM 23802</strain>
    </source>
</reference>
<dbReference type="EMBL" id="SMAB01000017">
    <property type="protein sequence ID" value="TCS80388.1"/>
    <property type="molecule type" value="Genomic_DNA"/>
</dbReference>
<dbReference type="AlphaFoldDB" id="A0A4R3KBG4"/>